<evidence type="ECO:0000313" key="3">
    <source>
        <dbReference type="Proteomes" id="UP001139011"/>
    </source>
</evidence>
<comment type="caution">
    <text evidence="2">The sequence shown here is derived from an EMBL/GenBank/DDBJ whole genome shotgun (WGS) entry which is preliminary data.</text>
</comment>
<keyword evidence="1" id="KW-0472">Membrane</keyword>
<reference evidence="2" key="1">
    <citation type="submission" date="2021-09" db="EMBL/GenBank/DDBJ databases">
        <title>Genome analysis of Fictibacillus sp. KIGAM418 isolated from marine sediment.</title>
        <authorList>
            <person name="Seo M.-J."/>
            <person name="Cho E.-S."/>
            <person name="Hwang C.Y."/>
        </authorList>
    </citation>
    <scope>NUCLEOTIDE SEQUENCE</scope>
    <source>
        <strain evidence="2">KIGAM418</strain>
    </source>
</reference>
<protein>
    <submittedName>
        <fullName evidence="2">Uncharacterized protein</fullName>
    </submittedName>
</protein>
<keyword evidence="1" id="KW-1133">Transmembrane helix</keyword>
<name>A0A9X2BBV8_9BACL</name>
<accession>A0A9X2BBV8</accession>
<dbReference type="RefSeq" id="WP_248251021.1">
    <property type="nucleotide sequence ID" value="NZ_JAIWJX010000002.1"/>
</dbReference>
<dbReference type="EMBL" id="JAIWJX010000002">
    <property type="protein sequence ID" value="MCK6255100.1"/>
    <property type="molecule type" value="Genomic_DNA"/>
</dbReference>
<dbReference type="AlphaFoldDB" id="A0A9X2BBV8"/>
<keyword evidence="3" id="KW-1185">Reference proteome</keyword>
<keyword evidence="1" id="KW-0812">Transmembrane</keyword>
<gene>
    <name evidence="2" type="ORF">LCY76_00220</name>
</gene>
<evidence type="ECO:0000256" key="1">
    <source>
        <dbReference type="SAM" id="Phobius"/>
    </source>
</evidence>
<dbReference type="Proteomes" id="UP001139011">
    <property type="component" value="Unassembled WGS sequence"/>
</dbReference>
<sequence length="75" mass="8440">MVKVMASDCMIGFRWLNGSLLADLVGLLAALACLLAVRQRLLAISQPLLAIRQDLLAYHVIFILIGLIPRWFYEK</sequence>
<proteinExistence type="predicted"/>
<organism evidence="2 3">
    <name type="scientific">Fictibacillus marinisediminis</name>
    <dbReference type="NCBI Taxonomy" id="2878389"/>
    <lineage>
        <taxon>Bacteria</taxon>
        <taxon>Bacillati</taxon>
        <taxon>Bacillota</taxon>
        <taxon>Bacilli</taxon>
        <taxon>Bacillales</taxon>
        <taxon>Fictibacillaceae</taxon>
        <taxon>Fictibacillus</taxon>
    </lineage>
</organism>
<evidence type="ECO:0000313" key="2">
    <source>
        <dbReference type="EMBL" id="MCK6255100.1"/>
    </source>
</evidence>
<feature type="transmembrane region" description="Helical" evidence="1">
    <location>
        <begin position="55"/>
        <end position="73"/>
    </location>
</feature>